<comment type="caution">
    <text evidence="3">The sequence shown here is derived from an EMBL/GenBank/DDBJ whole genome shotgun (WGS) entry which is preliminary data.</text>
</comment>
<protein>
    <submittedName>
        <fullName evidence="3">Uncharacterized protein</fullName>
    </submittedName>
</protein>
<feature type="signal peptide" evidence="2">
    <location>
        <begin position="1"/>
        <end position="24"/>
    </location>
</feature>
<organism evidence="3 4">
    <name type="scientific">Seminavis robusta</name>
    <dbReference type="NCBI Taxonomy" id="568900"/>
    <lineage>
        <taxon>Eukaryota</taxon>
        <taxon>Sar</taxon>
        <taxon>Stramenopiles</taxon>
        <taxon>Ochrophyta</taxon>
        <taxon>Bacillariophyta</taxon>
        <taxon>Bacillariophyceae</taxon>
        <taxon>Bacillariophycidae</taxon>
        <taxon>Naviculales</taxon>
        <taxon>Naviculaceae</taxon>
        <taxon>Seminavis</taxon>
    </lineage>
</organism>
<gene>
    <name evidence="3" type="ORF">SEMRO_22_G015440.1</name>
</gene>
<name>A0A9N8DBT9_9STRA</name>
<evidence type="ECO:0000313" key="4">
    <source>
        <dbReference type="Proteomes" id="UP001153069"/>
    </source>
</evidence>
<sequence length="416" mass="45769">MRPLSWNAVLLAASTLLATRETQGFCPSLSPSTTSVRGCTSLGVSSLSSEIVLLSYDGTVAETTDWRIDQGIDLALSVWPRLKKLSVIAGDDDNDDDDDDFVSDSDTNMEWLRNKMRAVSDVMVSRPAVSMSCDYALLARLLIEEQQLDRGRSNGCSGKYGSKFHPRETSSSSSPLGASRPLTVGEISANWNKGGCLAETLQVKYHIDFENPLPVLQDRIAQLDKEKQYKVPEMNKAILDALEHSCGNIIVTVGHESDMEMAKKTLSFMNIPLSTVTPDNDSLRQSLDTSRENDESIKLLAVSTTHASIYRDVLRMAHFGSTVYIFESSWHALKQGISLFGDNIPRRGSGMAETIIGKGINLSLNLPKWSSSVEGDINQQNEATMNAWTNLVEEIDCAELLSARIVPSPAAVRRYR</sequence>
<dbReference type="AlphaFoldDB" id="A0A9N8DBT9"/>
<evidence type="ECO:0000313" key="3">
    <source>
        <dbReference type="EMBL" id="CAB9497600.1"/>
    </source>
</evidence>
<feature type="region of interest" description="Disordered" evidence="1">
    <location>
        <begin position="151"/>
        <end position="179"/>
    </location>
</feature>
<keyword evidence="2" id="KW-0732">Signal</keyword>
<evidence type="ECO:0000256" key="2">
    <source>
        <dbReference type="SAM" id="SignalP"/>
    </source>
</evidence>
<dbReference type="EMBL" id="CAICTM010000022">
    <property type="protein sequence ID" value="CAB9497600.1"/>
    <property type="molecule type" value="Genomic_DNA"/>
</dbReference>
<dbReference type="Proteomes" id="UP001153069">
    <property type="component" value="Unassembled WGS sequence"/>
</dbReference>
<accession>A0A9N8DBT9</accession>
<proteinExistence type="predicted"/>
<keyword evidence="4" id="KW-1185">Reference proteome</keyword>
<evidence type="ECO:0000256" key="1">
    <source>
        <dbReference type="SAM" id="MobiDB-lite"/>
    </source>
</evidence>
<dbReference type="OrthoDB" id="47855at2759"/>
<reference evidence="3" key="1">
    <citation type="submission" date="2020-06" db="EMBL/GenBank/DDBJ databases">
        <authorList>
            <consortium name="Plant Systems Biology data submission"/>
        </authorList>
    </citation>
    <scope>NUCLEOTIDE SEQUENCE</scope>
    <source>
        <strain evidence="3">D6</strain>
    </source>
</reference>
<feature type="chain" id="PRO_5040376299" evidence="2">
    <location>
        <begin position="25"/>
        <end position="416"/>
    </location>
</feature>